<feature type="domain" description="Cardiolipin synthase N-terminal" evidence="7">
    <location>
        <begin position="23"/>
        <end position="62"/>
    </location>
</feature>
<keyword evidence="2" id="KW-1003">Cell membrane</keyword>
<keyword evidence="3 6" id="KW-0812">Transmembrane</keyword>
<name>A0A1Y2GW77_9FUNG</name>
<comment type="subcellular location">
    <subcellularLocation>
        <location evidence="1">Cell membrane</location>
        <topology evidence="1">Multi-pass membrane protein</topology>
    </subcellularLocation>
</comment>
<dbReference type="InterPro" id="IPR027379">
    <property type="entry name" value="CLS_N"/>
</dbReference>
<comment type="caution">
    <text evidence="8">The sequence shown here is derived from an EMBL/GenBank/DDBJ whole genome shotgun (WGS) entry which is preliminary data.</text>
</comment>
<protein>
    <recommendedName>
        <fullName evidence="7">Cardiolipin synthase N-terminal domain-containing protein</fullName>
    </recommendedName>
</protein>
<feature type="transmembrane region" description="Helical" evidence="6">
    <location>
        <begin position="15"/>
        <end position="33"/>
    </location>
</feature>
<evidence type="ECO:0000256" key="4">
    <source>
        <dbReference type="ARBA" id="ARBA00022989"/>
    </source>
</evidence>
<evidence type="ECO:0000256" key="6">
    <source>
        <dbReference type="SAM" id="Phobius"/>
    </source>
</evidence>
<evidence type="ECO:0000313" key="8">
    <source>
        <dbReference type="EMBL" id="ORZ26560.1"/>
    </source>
</evidence>
<dbReference type="OrthoDB" id="5193244at2759"/>
<reference evidence="8 9" key="1">
    <citation type="submission" date="2016-07" db="EMBL/GenBank/DDBJ databases">
        <title>Pervasive Adenine N6-methylation of Active Genes in Fungi.</title>
        <authorList>
            <consortium name="DOE Joint Genome Institute"/>
            <person name="Mondo S.J."/>
            <person name="Dannebaum R.O."/>
            <person name="Kuo R.C."/>
            <person name="Labutti K."/>
            <person name="Haridas S."/>
            <person name="Kuo A."/>
            <person name="Salamov A."/>
            <person name="Ahrendt S.R."/>
            <person name="Lipzen A."/>
            <person name="Sullivan W."/>
            <person name="Andreopoulos W.B."/>
            <person name="Clum A."/>
            <person name="Lindquist E."/>
            <person name="Daum C."/>
            <person name="Ramamoorthy G.K."/>
            <person name="Gryganskyi A."/>
            <person name="Culley D."/>
            <person name="Magnuson J.K."/>
            <person name="James T.Y."/>
            <person name="O'Malley M.A."/>
            <person name="Stajich J.E."/>
            <person name="Spatafora J.W."/>
            <person name="Visel A."/>
            <person name="Grigoriev I.V."/>
        </authorList>
    </citation>
    <scope>NUCLEOTIDE SEQUENCE [LARGE SCALE GENOMIC DNA]</scope>
    <source>
        <strain evidence="8 9">NRRL 3116</strain>
    </source>
</reference>
<dbReference type="Pfam" id="PF13396">
    <property type="entry name" value="PLDc_N"/>
    <property type="match status" value="1"/>
</dbReference>
<evidence type="ECO:0000256" key="3">
    <source>
        <dbReference type="ARBA" id="ARBA00022692"/>
    </source>
</evidence>
<gene>
    <name evidence="8" type="ORF">BCR41DRAFT_347538</name>
</gene>
<dbReference type="GO" id="GO:0005886">
    <property type="term" value="C:plasma membrane"/>
    <property type="evidence" value="ECO:0007669"/>
    <property type="project" value="UniProtKB-SubCell"/>
</dbReference>
<evidence type="ECO:0000256" key="1">
    <source>
        <dbReference type="ARBA" id="ARBA00004651"/>
    </source>
</evidence>
<evidence type="ECO:0000256" key="5">
    <source>
        <dbReference type="ARBA" id="ARBA00023136"/>
    </source>
</evidence>
<accession>A0A1Y2GW77</accession>
<evidence type="ECO:0000313" key="9">
    <source>
        <dbReference type="Proteomes" id="UP000193648"/>
    </source>
</evidence>
<dbReference type="GeneID" id="33564959"/>
<organism evidence="8 9">
    <name type="scientific">Lobosporangium transversale</name>
    <dbReference type="NCBI Taxonomy" id="64571"/>
    <lineage>
        <taxon>Eukaryota</taxon>
        <taxon>Fungi</taxon>
        <taxon>Fungi incertae sedis</taxon>
        <taxon>Mucoromycota</taxon>
        <taxon>Mortierellomycotina</taxon>
        <taxon>Mortierellomycetes</taxon>
        <taxon>Mortierellales</taxon>
        <taxon>Mortierellaceae</taxon>
        <taxon>Lobosporangium</taxon>
    </lineage>
</organism>
<keyword evidence="9" id="KW-1185">Reference proteome</keyword>
<evidence type="ECO:0000256" key="2">
    <source>
        <dbReference type="ARBA" id="ARBA00022475"/>
    </source>
</evidence>
<dbReference type="EMBL" id="MCFF01000006">
    <property type="protein sequence ID" value="ORZ26560.1"/>
    <property type="molecule type" value="Genomic_DNA"/>
</dbReference>
<sequence>MAPTIDLPDGLHPSSLIGVLIFIADLIAVIQLINSDRSLSAKILWSLLIFLFPIIGLIIYLLYTHNERRRLRYISIP</sequence>
<keyword evidence="4 6" id="KW-1133">Transmembrane helix</keyword>
<evidence type="ECO:0000259" key="7">
    <source>
        <dbReference type="Pfam" id="PF13396"/>
    </source>
</evidence>
<dbReference type="RefSeq" id="XP_021884323.1">
    <property type="nucleotide sequence ID" value="XM_022023115.1"/>
</dbReference>
<proteinExistence type="predicted"/>
<keyword evidence="5 6" id="KW-0472">Membrane</keyword>
<dbReference type="AlphaFoldDB" id="A0A1Y2GW77"/>
<feature type="transmembrane region" description="Helical" evidence="6">
    <location>
        <begin position="45"/>
        <end position="63"/>
    </location>
</feature>
<dbReference type="InParanoid" id="A0A1Y2GW77"/>
<dbReference type="Proteomes" id="UP000193648">
    <property type="component" value="Unassembled WGS sequence"/>
</dbReference>